<gene>
    <name evidence="3" type="ORF">Pla108_40890</name>
</gene>
<dbReference type="Proteomes" id="UP000317421">
    <property type="component" value="Unassembled WGS sequence"/>
</dbReference>
<keyword evidence="2" id="KW-1133">Transmembrane helix</keyword>
<keyword evidence="4" id="KW-1185">Reference proteome</keyword>
<dbReference type="EMBL" id="SJPR01000010">
    <property type="protein sequence ID" value="TWT92463.1"/>
    <property type="molecule type" value="Genomic_DNA"/>
</dbReference>
<reference evidence="3 4" key="1">
    <citation type="submission" date="2019-02" db="EMBL/GenBank/DDBJ databases">
        <title>Deep-cultivation of Planctomycetes and their phenomic and genomic characterization uncovers novel biology.</title>
        <authorList>
            <person name="Wiegand S."/>
            <person name="Jogler M."/>
            <person name="Boedeker C."/>
            <person name="Pinto D."/>
            <person name="Vollmers J."/>
            <person name="Rivas-Marin E."/>
            <person name="Kohn T."/>
            <person name="Peeters S.H."/>
            <person name="Heuer A."/>
            <person name="Rast P."/>
            <person name="Oberbeckmann S."/>
            <person name="Bunk B."/>
            <person name="Jeske O."/>
            <person name="Meyerdierks A."/>
            <person name="Storesund J.E."/>
            <person name="Kallscheuer N."/>
            <person name="Luecker S."/>
            <person name="Lage O.M."/>
            <person name="Pohl T."/>
            <person name="Merkel B.J."/>
            <person name="Hornburger P."/>
            <person name="Mueller R.-W."/>
            <person name="Bruemmer F."/>
            <person name="Labrenz M."/>
            <person name="Spormann A.M."/>
            <person name="Op Den Camp H."/>
            <person name="Overmann J."/>
            <person name="Amann R."/>
            <person name="Jetten M.S.M."/>
            <person name="Mascher T."/>
            <person name="Medema M.H."/>
            <person name="Devos D.P."/>
            <person name="Kaster A.-K."/>
            <person name="Ovreas L."/>
            <person name="Rohde M."/>
            <person name="Galperin M.Y."/>
            <person name="Jogler C."/>
        </authorList>
    </citation>
    <scope>NUCLEOTIDE SEQUENCE [LARGE SCALE GENOMIC DNA]</scope>
    <source>
        <strain evidence="3 4">Pla108</strain>
    </source>
</reference>
<evidence type="ECO:0000256" key="2">
    <source>
        <dbReference type="SAM" id="Phobius"/>
    </source>
</evidence>
<keyword evidence="2" id="KW-0472">Membrane</keyword>
<comment type="caution">
    <text evidence="3">The sequence shown here is derived from an EMBL/GenBank/DDBJ whole genome shotgun (WGS) entry which is preliminary data.</text>
</comment>
<protein>
    <submittedName>
        <fullName evidence="3">Uncharacterized protein</fullName>
    </submittedName>
</protein>
<sequence>MPIQFKCDNCSRLYQLPDSAAGKQAKCECGELLIVPPATGRKPAPPRPPRTLNEAAAQAKRAREPTIDAAALEASIRDEAARIEAARRDIEPDIVAEPTTPPPLPDWTRARDGAVSSGAARLPHSGQAIAIEQKYPELRRHADGIEWSGRLTYIASIVLAVLAMLFGIGFAIERNTFMAMVPVTLISGVLLISGYSAYLFAKAMSQMLYVSMDTEENTRRTAISVSYLQRD</sequence>
<keyword evidence="2" id="KW-0812">Transmembrane</keyword>
<accession>A0A5C6A1T1</accession>
<dbReference type="RefSeq" id="WP_146446761.1">
    <property type="nucleotide sequence ID" value="NZ_SJPR01000010.1"/>
</dbReference>
<dbReference type="AlphaFoldDB" id="A0A5C6A1T1"/>
<evidence type="ECO:0000313" key="3">
    <source>
        <dbReference type="EMBL" id="TWT92463.1"/>
    </source>
</evidence>
<name>A0A5C6A1T1_9BACT</name>
<feature type="transmembrane region" description="Helical" evidence="2">
    <location>
        <begin position="178"/>
        <end position="201"/>
    </location>
</feature>
<feature type="region of interest" description="Disordered" evidence="1">
    <location>
        <begin position="37"/>
        <end position="64"/>
    </location>
</feature>
<feature type="transmembrane region" description="Helical" evidence="2">
    <location>
        <begin position="151"/>
        <end position="172"/>
    </location>
</feature>
<evidence type="ECO:0000313" key="4">
    <source>
        <dbReference type="Proteomes" id="UP000317421"/>
    </source>
</evidence>
<dbReference type="OrthoDB" id="209478at2"/>
<evidence type="ECO:0000256" key="1">
    <source>
        <dbReference type="SAM" id="MobiDB-lite"/>
    </source>
</evidence>
<organism evidence="3 4">
    <name type="scientific">Botrimarina colliarenosi</name>
    <dbReference type="NCBI Taxonomy" id="2528001"/>
    <lineage>
        <taxon>Bacteria</taxon>
        <taxon>Pseudomonadati</taxon>
        <taxon>Planctomycetota</taxon>
        <taxon>Planctomycetia</taxon>
        <taxon>Pirellulales</taxon>
        <taxon>Lacipirellulaceae</taxon>
        <taxon>Botrimarina</taxon>
    </lineage>
</organism>
<proteinExistence type="predicted"/>